<dbReference type="Gene3D" id="3.30.450.20">
    <property type="entry name" value="PAS domain"/>
    <property type="match status" value="1"/>
</dbReference>
<evidence type="ECO:0000256" key="8">
    <source>
        <dbReference type="ARBA" id="ARBA00023136"/>
    </source>
</evidence>
<dbReference type="PROSITE" id="PS50885">
    <property type="entry name" value="HAMP"/>
    <property type="match status" value="1"/>
</dbReference>
<keyword evidence="8 10" id="KW-0472">Membrane</keyword>
<dbReference type="SUPFAM" id="SSF158472">
    <property type="entry name" value="HAMP domain-like"/>
    <property type="match status" value="1"/>
</dbReference>
<evidence type="ECO:0000256" key="1">
    <source>
        <dbReference type="ARBA" id="ARBA00004651"/>
    </source>
</evidence>
<dbReference type="GO" id="GO:0004673">
    <property type="term" value="F:protein histidine kinase activity"/>
    <property type="evidence" value="ECO:0007669"/>
    <property type="project" value="UniProtKB-EC"/>
</dbReference>
<keyword evidence="6 12" id="KW-0418">Kinase</keyword>
<evidence type="ECO:0000256" key="3">
    <source>
        <dbReference type="ARBA" id="ARBA00022553"/>
    </source>
</evidence>
<protein>
    <submittedName>
        <fullName evidence="12">Sensor histidine kinase</fullName>
        <ecNumber evidence="12">2.7.13.3</ecNumber>
    </submittedName>
</protein>
<name>A0ABT8V305_9BACL</name>
<dbReference type="RefSeq" id="WP_302877126.1">
    <property type="nucleotide sequence ID" value="NZ_JAUMKJ010000002.1"/>
</dbReference>
<evidence type="ECO:0000256" key="6">
    <source>
        <dbReference type="ARBA" id="ARBA00022777"/>
    </source>
</evidence>
<dbReference type="EMBL" id="JAUMKJ010000002">
    <property type="protein sequence ID" value="MDO3675809.1"/>
    <property type="molecule type" value="Genomic_DNA"/>
</dbReference>
<dbReference type="InterPro" id="IPR003594">
    <property type="entry name" value="HATPase_dom"/>
</dbReference>
<dbReference type="Gene3D" id="3.30.565.10">
    <property type="entry name" value="Histidine kinase-like ATPase, C-terminal domain"/>
    <property type="match status" value="1"/>
</dbReference>
<evidence type="ECO:0000259" key="11">
    <source>
        <dbReference type="PROSITE" id="PS50885"/>
    </source>
</evidence>
<dbReference type="InterPro" id="IPR010559">
    <property type="entry name" value="Sig_transdc_His_kin_internal"/>
</dbReference>
<dbReference type="Pfam" id="PF02518">
    <property type="entry name" value="HATPase_c"/>
    <property type="match status" value="1"/>
</dbReference>
<dbReference type="Gene3D" id="1.10.8.500">
    <property type="entry name" value="HAMP domain in histidine kinase"/>
    <property type="match status" value="1"/>
</dbReference>
<evidence type="ECO:0000256" key="5">
    <source>
        <dbReference type="ARBA" id="ARBA00022692"/>
    </source>
</evidence>
<organism evidence="12 13">
    <name type="scientific">Paenibacillus ehimensis</name>
    <dbReference type="NCBI Taxonomy" id="79264"/>
    <lineage>
        <taxon>Bacteria</taxon>
        <taxon>Bacillati</taxon>
        <taxon>Bacillota</taxon>
        <taxon>Bacilli</taxon>
        <taxon>Bacillales</taxon>
        <taxon>Paenibacillaceae</taxon>
        <taxon>Paenibacillus</taxon>
    </lineage>
</organism>
<dbReference type="PANTHER" id="PTHR34220">
    <property type="entry name" value="SENSOR HISTIDINE KINASE YPDA"/>
    <property type="match status" value="1"/>
</dbReference>
<sequence>MPWFGVRMRRAAERFRDWGLEWKVFLMTSIVILIAVPLTGAFSFNQAARYIEEYAYNAADRTVSQLSANVGNELKNVSDKLYWINSSDELTRAIEWSQNRSDEAYSVIFNNVFSLFSKASLSSPTIRGIYLYTPKGEFFEGVPAARKETDFKETVYYEAIKPSSTNRWVYSGQNPLFVEEGEVIGLVSRPATATGALELDNYLVITLRADYFERNLQSIQLVPDGFAMILDENGRPILLSSRNEATEQFLEQAQVPDFSGKPSFFEVKLGDQTYLVNHRPIPIAGWQALVIQPKKQLLVKIAYIQYFTVLLTVALLAFSFFMNKSIASWVTLPVRRLQRLMSQAKKGDLDVRFASESRDEIGELGRRFDELLDQIQRLLKQVVEESLAKRRAEMRALQAQINPHFLYNTLDEIYWKSLEFNDSSASEIILSLSRFFRLSLNRGEEATTVGKEMEHVEQYLKLVNYQYKRQFAFEVAVDERTKEIVVPKIILQPLAENAVLHAFQDNEYQNNRIRVKSFREGTDTTVLTVEDNGSGIDPELIALFNAPLHAAEAAPGVASRSGEGYAIMNIKERLRYFFGERASFRAESRVGEGSRFEIRICDAMEEVPHESTVGGR</sequence>
<dbReference type="CDD" id="cd06225">
    <property type="entry name" value="HAMP"/>
    <property type="match status" value="1"/>
</dbReference>
<evidence type="ECO:0000313" key="13">
    <source>
        <dbReference type="Proteomes" id="UP001168883"/>
    </source>
</evidence>
<dbReference type="SMART" id="SM00304">
    <property type="entry name" value="HAMP"/>
    <property type="match status" value="1"/>
</dbReference>
<dbReference type="InterPro" id="IPR033479">
    <property type="entry name" value="dCache_1"/>
</dbReference>
<evidence type="ECO:0000256" key="4">
    <source>
        <dbReference type="ARBA" id="ARBA00022679"/>
    </source>
</evidence>
<keyword evidence="2" id="KW-1003">Cell membrane</keyword>
<keyword evidence="9" id="KW-0175">Coiled coil</keyword>
<comment type="subcellular location">
    <subcellularLocation>
        <location evidence="1">Cell membrane</location>
        <topology evidence="1">Multi-pass membrane protein</topology>
    </subcellularLocation>
</comment>
<dbReference type="Pfam" id="PF06580">
    <property type="entry name" value="His_kinase"/>
    <property type="match status" value="1"/>
</dbReference>
<evidence type="ECO:0000256" key="10">
    <source>
        <dbReference type="SAM" id="Phobius"/>
    </source>
</evidence>
<evidence type="ECO:0000256" key="9">
    <source>
        <dbReference type="SAM" id="Coils"/>
    </source>
</evidence>
<keyword evidence="4 12" id="KW-0808">Transferase</keyword>
<dbReference type="Pfam" id="PF00672">
    <property type="entry name" value="HAMP"/>
    <property type="match status" value="1"/>
</dbReference>
<comment type="caution">
    <text evidence="12">The sequence shown here is derived from an EMBL/GenBank/DDBJ whole genome shotgun (WGS) entry which is preliminary data.</text>
</comment>
<gene>
    <name evidence="12" type="ORF">Q3C12_02260</name>
</gene>
<feature type="transmembrane region" description="Helical" evidence="10">
    <location>
        <begin position="301"/>
        <end position="322"/>
    </location>
</feature>
<keyword evidence="13" id="KW-1185">Reference proteome</keyword>
<accession>A0ABT8V305</accession>
<evidence type="ECO:0000256" key="2">
    <source>
        <dbReference type="ARBA" id="ARBA00022475"/>
    </source>
</evidence>
<reference evidence="12" key="1">
    <citation type="submission" date="2023-07" db="EMBL/GenBank/DDBJ databases">
        <authorList>
            <person name="Aktuganov G."/>
            <person name="Boyko T."/>
            <person name="Delegan Y."/>
            <person name="Galimzianova N."/>
            <person name="Gilvanova E."/>
            <person name="Korobov V."/>
            <person name="Kuzmina L."/>
            <person name="Melentiev A."/>
            <person name="Milman P."/>
            <person name="Ryabova A."/>
            <person name="Stupak E."/>
            <person name="Yasakov T."/>
            <person name="Zharikova N."/>
            <person name="Zhurenko E."/>
        </authorList>
    </citation>
    <scope>NUCLEOTIDE SEQUENCE</scope>
    <source>
        <strain evidence="12">IB-739</strain>
    </source>
</reference>
<dbReference type="SUPFAM" id="SSF55874">
    <property type="entry name" value="ATPase domain of HSP90 chaperone/DNA topoisomerase II/histidine kinase"/>
    <property type="match status" value="1"/>
</dbReference>
<keyword evidence="5 10" id="KW-0812">Transmembrane</keyword>
<dbReference type="InterPro" id="IPR036890">
    <property type="entry name" value="HATPase_C_sf"/>
</dbReference>
<keyword evidence="3" id="KW-0597">Phosphoprotein</keyword>
<evidence type="ECO:0000313" key="12">
    <source>
        <dbReference type="EMBL" id="MDO3675809.1"/>
    </source>
</evidence>
<proteinExistence type="predicted"/>
<feature type="transmembrane region" description="Helical" evidence="10">
    <location>
        <begin position="24"/>
        <end position="44"/>
    </location>
</feature>
<dbReference type="Proteomes" id="UP001168883">
    <property type="component" value="Unassembled WGS sequence"/>
</dbReference>
<feature type="domain" description="HAMP" evidence="11">
    <location>
        <begin position="328"/>
        <end position="380"/>
    </location>
</feature>
<feature type="coiled-coil region" evidence="9">
    <location>
        <begin position="361"/>
        <end position="400"/>
    </location>
</feature>
<dbReference type="InterPro" id="IPR050640">
    <property type="entry name" value="Bact_2-comp_sensor_kinase"/>
</dbReference>
<evidence type="ECO:0000256" key="7">
    <source>
        <dbReference type="ARBA" id="ARBA00022989"/>
    </source>
</evidence>
<dbReference type="Pfam" id="PF02743">
    <property type="entry name" value="dCache_1"/>
    <property type="match status" value="1"/>
</dbReference>
<dbReference type="InterPro" id="IPR003660">
    <property type="entry name" value="HAMP_dom"/>
</dbReference>
<dbReference type="PANTHER" id="PTHR34220:SF7">
    <property type="entry name" value="SENSOR HISTIDINE KINASE YPDA"/>
    <property type="match status" value="1"/>
</dbReference>
<keyword evidence="7 10" id="KW-1133">Transmembrane helix</keyword>
<dbReference type="EC" id="2.7.13.3" evidence="12"/>